<dbReference type="EMBL" id="GBXM01081203">
    <property type="protein sequence ID" value="JAH27374.1"/>
    <property type="molecule type" value="Transcribed_RNA"/>
</dbReference>
<reference evidence="1" key="1">
    <citation type="submission" date="2014-11" db="EMBL/GenBank/DDBJ databases">
        <authorList>
            <person name="Amaro Gonzalez C."/>
        </authorList>
    </citation>
    <scope>NUCLEOTIDE SEQUENCE</scope>
</reference>
<accession>A0A0E9RE68</accession>
<proteinExistence type="predicted"/>
<evidence type="ECO:0000313" key="1">
    <source>
        <dbReference type="EMBL" id="JAH27374.1"/>
    </source>
</evidence>
<sequence>MRFHCGGKHLPHEPDAFHTIARGEKRVNQIHLKEQEGKKNIVACKLLMGRFPEYTAESPAR</sequence>
<reference evidence="1" key="2">
    <citation type="journal article" date="2015" name="Fish Shellfish Immunol.">
        <title>Early steps in the European eel (Anguilla anguilla)-Vibrio vulnificus interaction in the gills: Role of the RtxA13 toxin.</title>
        <authorList>
            <person name="Callol A."/>
            <person name="Pajuelo D."/>
            <person name="Ebbesson L."/>
            <person name="Teles M."/>
            <person name="MacKenzie S."/>
            <person name="Amaro C."/>
        </authorList>
    </citation>
    <scope>NUCLEOTIDE SEQUENCE</scope>
</reference>
<protein>
    <submittedName>
        <fullName evidence="1">Uncharacterized protein</fullName>
    </submittedName>
</protein>
<dbReference type="AlphaFoldDB" id="A0A0E9RE68"/>
<name>A0A0E9RE68_ANGAN</name>
<organism evidence="1">
    <name type="scientific">Anguilla anguilla</name>
    <name type="common">European freshwater eel</name>
    <name type="synonym">Muraena anguilla</name>
    <dbReference type="NCBI Taxonomy" id="7936"/>
    <lineage>
        <taxon>Eukaryota</taxon>
        <taxon>Metazoa</taxon>
        <taxon>Chordata</taxon>
        <taxon>Craniata</taxon>
        <taxon>Vertebrata</taxon>
        <taxon>Euteleostomi</taxon>
        <taxon>Actinopterygii</taxon>
        <taxon>Neopterygii</taxon>
        <taxon>Teleostei</taxon>
        <taxon>Anguilliformes</taxon>
        <taxon>Anguillidae</taxon>
        <taxon>Anguilla</taxon>
    </lineage>
</organism>